<dbReference type="AlphaFoldDB" id="A0A0A8YY54"/>
<reference evidence="1" key="2">
    <citation type="journal article" date="2015" name="Data Brief">
        <title>Shoot transcriptome of the giant reed, Arundo donax.</title>
        <authorList>
            <person name="Barrero R.A."/>
            <person name="Guerrero F.D."/>
            <person name="Moolhuijzen P."/>
            <person name="Goolsby J.A."/>
            <person name="Tidwell J."/>
            <person name="Bellgard S.E."/>
            <person name="Bellgard M.I."/>
        </authorList>
    </citation>
    <scope>NUCLEOTIDE SEQUENCE</scope>
    <source>
        <tissue evidence="1">Shoot tissue taken approximately 20 cm above the soil surface</tissue>
    </source>
</reference>
<organism evidence="1">
    <name type="scientific">Arundo donax</name>
    <name type="common">Giant reed</name>
    <name type="synonym">Donax arundinaceus</name>
    <dbReference type="NCBI Taxonomy" id="35708"/>
    <lineage>
        <taxon>Eukaryota</taxon>
        <taxon>Viridiplantae</taxon>
        <taxon>Streptophyta</taxon>
        <taxon>Embryophyta</taxon>
        <taxon>Tracheophyta</taxon>
        <taxon>Spermatophyta</taxon>
        <taxon>Magnoliopsida</taxon>
        <taxon>Liliopsida</taxon>
        <taxon>Poales</taxon>
        <taxon>Poaceae</taxon>
        <taxon>PACMAD clade</taxon>
        <taxon>Arundinoideae</taxon>
        <taxon>Arundineae</taxon>
        <taxon>Arundo</taxon>
    </lineage>
</organism>
<proteinExistence type="predicted"/>
<protein>
    <submittedName>
        <fullName evidence="1">Uncharacterized protein</fullName>
    </submittedName>
</protein>
<name>A0A0A8YY54_ARUDO</name>
<accession>A0A0A8YY54</accession>
<evidence type="ECO:0000313" key="1">
    <source>
        <dbReference type="EMBL" id="JAD30358.1"/>
    </source>
</evidence>
<reference evidence="1" key="1">
    <citation type="submission" date="2014-09" db="EMBL/GenBank/DDBJ databases">
        <authorList>
            <person name="Magalhaes I.L.F."/>
            <person name="Oliveira U."/>
            <person name="Santos F.R."/>
            <person name="Vidigal T.H.D.A."/>
            <person name="Brescovit A.D."/>
            <person name="Santos A.J."/>
        </authorList>
    </citation>
    <scope>NUCLEOTIDE SEQUENCE</scope>
    <source>
        <tissue evidence="1">Shoot tissue taken approximately 20 cm above the soil surface</tissue>
    </source>
</reference>
<sequence>MLWCICSLRFNAPHLVKHPVCFHRSSCRHAYIFFTDHNKSGGWTCSSAESQRLINSLYKDNTIITDRKLLLCFEGRLHPLRSMHGKHIIFLCRGNFYFFYLQLYPVCNK</sequence>
<dbReference type="EMBL" id="GBRH01267537">
    <property type="protein sequence ID" value="JAD30358.1"/>
    <property type="molecule type" value="Transcribed_RNA"/>
</dbReference>